<dbReference type="GO" id="GO:0032040">
    <property type="term" value="C:small-subunit processome"/>
    <property type="evidence" value="ECO:0007669"/>
    <property type="project" value="TreeGrafter"/>
</dbReference>
<dbReference type="Gene3D" id="1.25.10.10">
    <property type="entry name" value="Leucine-rich Repeat Variant"/>
    <property type="match status" value="4"/>
</dbReference>
<comment type="subcellular location">
    <subcellularLocation>
        <location evidence="1 12">Nucleus</location>
        <location evidence="1 12">Nucleolus</location>
    </subcellularLocation>
</comment>
<evidence type="ECO:0000256" key="12">
    <source>
        <dbReference type="RuleBase" id="RU367065"/>
    </source>
</evidence>
<evidence type="ECO:0000256" key="2">
    <source>
        <dbReference type="ARBA" id="ARBA00010559"/>
    </source>
</evidence>
<keyword evidence="15" id="KW-1185">Reference proteome</keyword>
<dbReference type="GeneID" id="19898906"/>
<sequence>MTSLQRQLATIAASSTHQLDLKAQKAAHGKSLLFEPRVAASQDFNTIYQICCEGFQELCMLDTRFAAFSQNLFSEQSKSEERTQMTAEENKELDAVLESFLGLVGPRLLLKPAIKAVEWLVRRFRVHEYNTDFVILTFLPYHATPLFTTLLSILPRKVSPTFRFLHPYMTSLATPPRQTIIYTATNTKEFFTAFNTYVLKVAKAGHYSPTLLSFWASITTQAVDGQLEAARSGRGNIQRHREEDLLLRVLPILNEALALKKIPELVTGSCMIMTILATKAHLEDKVLNGLMEALVASWTQTTLDSCLVTLSVLAQERQAAKLPKSVVRALLKTDDCGTRLVLMASRFPVGRLAFGLLLGIIDKLTTSNQTDNLELVATVLEAGLLSPQQTSIVIKSLLLAIEQMDESAVATPQLRDSLASLLVRLSSASSTRQLIHGVIEEQKMDLDAIEMRLKTVIRAPQELPDTYNDDVEMAEATSAESIAPFEHSISSLTGQQANEASFLQPTDIALFQSLSQAFLNAVDSDEHLEKFVSLPVLSKDKALNRPTFLSFFIRMWCGPYPALARSAALQVVTAWLSAHPSEQVDLQALVPYLISALADSSASVRRAAAECTLALARSYRDGGKEGKKLSSRTVWGSKALYGKSTESTFWLDPEQAAKFLSKVLVPSLEECVLDAEHISQIVGTALSGKTRPGEHVSAIELKTSLRSAVCTFLSSHFAHTPLLTVRLRLIPVLGRMGKTGTKPRVDLLLPALRHWLTLPNDEITALCQAENLEPSQVDREFLQLINAREHEWLRLLQSIMSGELAAGRRWIHEVAFERTKTLWSSLNSGLKQELGQFLLDLSLTGTSDATTGDRSQEAMDILRSVDLTTDVLSAFLDGLPSATNMVDQPPAAKRRRTSKADAARPIVHDTNAINDALKRITLVLELVESSSPEKHSQLLRGLFHILSELQHYKAQTSSSLVYLQSLAISCLLSIVDKLKHDRAAQVDRSVIRADLLVECVRSTSNPQVQNSAILLISSLATWVPDLVLHSVMPIFTFMGTTLLRQSDDYSAHVIDQTISRVVPPLVASLRKRNQDLVSGAAEILLSFTAAYEHIPLHRRLPLFVQLTKTLGPDEALFAVIAMLVDRYSTDNGVKSFVTELMRSVEPLTQLRTTRRYLDLIEDSLRPKRTMSEVILSFNEKDASQTGSAIVHITRTLATLVKDPQLRSRLSRTLSRDDADAAAVHQLFAELLEKAIRLLQKTSLRSELRDACTQVLSNLLGLLPVVDLIKSAETLLSKPDDEVRRVVLASLYAPIQRLGQADERAREAVLRFLPRVTDIITTSADISLKRTAILCIDRIAEKFGKKDTPRIASTAEVVVGEHALGSHDDGLRRGSLLCLATAVEVMHPDEFIPLMPLALPKAFAYLEESINGGEEKEPLHNAVYAFICAIVEHVPFMFSGTHLDKTLQLSYRSAVADLSEEADESRQQFYRLAVRQIDARESFAAIERNWDGAVRAGFTALKEQIEMLSTALARHPKSAIIGNSQTLFSLFLKAFDLRRTREVDGFMEKYDDDVLAAAEHLINESAIAMTMKLNDAVFRPFFIRLVDWASKSLPKKDVTGRHLRATSLFVFLGALFDKLKSIVTSYSIYILDVAAEILQNNTPASEETLLISVLTALTKSFEHDQDDFWQSPHHFSAVCAPLLAQLAHAPENPSYTITHVIPTLTAFATAASSAEHHKTLNAGLLKLLRHEEAGVRLAAVEAQRALTERLGEDWLVLLQEMLPFISEVMEDDDEGVERETLRWIKGIEEILGESLEGMLL</sequence>
<evidence type="ECO:0000259" key="13">
    <source>
        <dbReference type="SMART" id="SM01036"/>
    </source>
</evidence>
<dbReference type="SMART" id="SM01036">
    <property type="entry name" value="BP28CT"/>
    <property type="match status" value="1"/>
</dbReference>
<dbReference type="Pfam" id="PF23243">
    <property type="entry name" value="HEAT_HEATR1"/>
    <property type="match status" value="1"/>
</dbReference>
<dbReference type="InterPro" id="IPR012954">
    <property type="entry name" value="BP28_C_dom"/>
</dbReference>
<feature type="domain" description="BP28 C-terminal" evidence="13">
    <location>
        <begin position="1516"/>
        <end position="1667"/>
    </location>
</feature>
<evidence type="ECO:0000256" key="8">
    <source>
        <dbReference type="ARBA" id="ARBA00023242"/>
    </source>
</evidence>
<evidence type="ECO:0000256" key="10">
    <source>
        <dbReference type="ARBA" id="ARBA00025076"/>
    </source>
</evidence>
<comment type="function">
    <text evidence="10">Involved in nucleolar processing of pre-18S ribosomal RNA. Involved in ribosome biosynthesis.</text>
</comment>
<dbReference type="GO" id="GO:0030686">
    <property type="term" value="C:90S preribosome"/>
    <property type="evidence" value="ECO:0007669"/>
    <property type="project" value="TreeGrafter"/>
</dbReference>
<dbReference type="Proteomes" id="UP000016924">
    <property type="component" value="Unassembled WGS sequence"/>
</dbReference>
<dbReference type="SUPFAM" id="SSF48371">
    <property type="entry name" value="ARM repeat"/>
    <property type="match status" value="2"/>
</dbReference>
<keyword evidence="5 12" id="KW-0690">Ribosome biogenesis</keyword>
<dbReference type="InterPro" id="IPR016024">
    <property type="entry name" value="ARM-type_fold"/>
</dbReference>
<dbReference type="InterPro" id="IPR056473">
    <property type="entry name" value="HEAT_Utp10/HEAT1"/>
</dbReference>
<evidence type="ECO:0000313" key="15">
    <source>
        <dbReference type="Proteomes" id="UP000016924"/>
    </source>
</evidence>
<keyword evidence="7" id="KW-0677">Repeat</keyword>
<gene>
    <name evidence="14" type="ORF">W97_01595</name>
</gene>
<dbReference type="GO" id="GO:0034455">
    <property type="term" value="C:t-UTP complex"/>
    <property type="evidence" value="ECO:0007669"/>
    <property type="project" value="TreeGrafter"/>
</dbReference>
<dbReference type="InterPro" id="IPR022125">
    <property type="entry name" value="U3snoRNP10_N"/>
</dbReference>
<dbReference type="OrthoDB" id="31183at2759"/>
<evidence type="ECO:0000256" key="4">
    <source>
        <dbReference type="ARBA" id="ARBA00015399"/>
    </source>
</evidence>
<dbReference type="STRING" id="1168221.R7YKF6"/>
<proteinExistence type="inferred from homology"/>
<evidence type="ECO:0000256" key="1">
    <source>
        <dbReference type="ARBA" id="ARBA00004604"/>
    </source>
</evidence>
<keyword evidence="8 12" id="KW-0539">Nucleus</keyword>
<evidence type="ECO:0000256" key="9">
    <source>
        <dbReference type="ARBA" id="ARBA00023274"/>
    </source>
</evidence>
<reference evidence="15" key="1">
    <citation type="submission" date="2012-06" db="EMBL/GenBank/DDBJ databases">
        <title>The genome sequence of Coniosporium apollinis CBS 100218.</title>
        <authorList>
            <consortium name="The Broad Institute Genome Sequencing Platform"/>
            <person name="Cuomo C."/>
            <person name="Gorbushina A."/>
            <person name="Noack S."/>
            <person name="Walker B."/>
            <person name="Young S.K."/>
            <person name="Zeng Q."/>
            <person name="Gargeya S."/>
            <person name="Fitzgerald M."/>
            <person name="Haas B."/>
            <person name="Abouelleil A."/>
            <person name="Alvarado L."/>
            <person name="Arachchi H.M."/>
            <person name="Berlin A.M."/>
            <person name="Chapman S.B."/>
            <person name="Goldberg J."/>
            <person name="Griggs A."/>
            <person name="Gujja S."/>
            <person name="Hansen M."/>
            <person name="Howarth C."/>
            <person name="Imamovic A."/>
            <person name="Larimer J."/>
            <person name="McCowan C."/>
            <person name="Montmayeur A."/>
            <person name="Murphy C."/>
            <person name="Neiman D."/>
            <person name="Pearson M."/>
            <person name="Priest M."/>
            <person name="Roberts A."/>
            <person name="Saif S."/>
            <person name="Shea T."/>
            <person name="Sisk P."/>
            <person name="Sykes S."/>
            <person name="Wortman J."/>
            <person name="Nusbaum C."/>
            <person name="Birren B."/>
        </authorList>
    </citation>
    <scope>NUCLEOTIDE SEQUENCE [LARGE SCALE GENOMIC DNA]</scope>
    <source>
        <strain evidence="15">CBS 100218</strain>
    </source>
</reference>
<feature type="repeat" description="HEAT" evidence="11">
    <location>
        <begin position="589"/>
        <end position="621"/>
    </location>
</feature>
<evidence type="ECO:0000256" key="3">
    <source>
        <dbReference type="ARBA" id="ARBA00011399"/>
    </source>
</evidence>
<name>R7YKF6_CONA1</name>
<dbReference type="GO" id="GO:0045943">
    <property type="term" value="P:positive regulation of transcription by RNA polymerase I"/>
    <property type="evidence" value="ECO:0007669"/>
    <property type="project" value="TreeGrafter"/>
</dbReference>
<dbReference type="RefSeq" id="XP_007777690.1">
    <property type="nucleotide sequence ID" value="XM_007779500.1"/>
</dbReference>
<dbReference type="Pfam" id="PF12397">
    <property type="entry name" value="U3snoRNP10"/>
    <property type="match status" value="1"/>
</dbReference>
<dbReference type="GO" id="GO:0000462">
    <property type="term" value="P:maturation of SSU-rRNA from tricistronic rRNA transcript (SSU-rRNA, 5.8S rRNA, LSU-rRNA)"/>
    <property type="evidence" value="ECO:0007669"/>
    <property type="project" value="TreeGrafter"/>
</dbReference>
<dbReference type="PANTHER" id="PTHR13457:SF1">
    <property type="entry name" value="HEAT REPEAT-CONTAINING PROTEIN 1"/>
    <property type="match status" value="1"/>
</dbReference>
<evidence type="ECO:0000256" key="11">
    <source>
        <dbReference type="PROSITE-ProRule" id="PRU00103"/>
    </source>
</evidence>
<evidence type="ECO:0000256" key="5">
    <source>
        <dbReference type="ARBA" id="ARBA00022517"/>
    </source>
</evidence>
<evidence type="ECO:0000256" key="7">
    <source>
        <dbReference type="ARBA" id="ARBA00022737"/>
    </source>
</evidence>
<evidence type="ECO:0000313" key="14">
    <source>
        <dbReference type="EMBL" id="EON62373.1"/>
    </source>
</evidence>
<dbReference type="PROSITE" id="PS50077">
    <property type="entry name" value="HEAT_REPEAT"/>
    <property type="match status" value="1"/>
</dbReference>
<dbReference type="EMBL" id="JH767558">
    <property type="protein sequence ID" value="EON62373.1"/>
    <property type="molecule type" value="Genomic_DNA"/>
</dbReference>
<organism evidence="14 15">
    <name type="scientific">Coniosporium apollinis (strain CBS 100218)</name>
    <name type="common">Rock-inhabiting black yeast</name>
    <dbReference type="NCBI Taxonomy" id="1168221"/>
    <lineage>
        <taxon>Eukaryota</taxon>
        <taxon>Fungi</taxon>
        <taxon>Dikarya</taxon>
        <taxon>Ascomycota</taxon>
        <taxon>Pezizomycotina</taxon>
        <taxon>Dothideomycetes</taxon>
        <taxon>Dothideomycetes incertae sedis</taxon>
        <taxon>Coniosporium</taxon>
    </lineage>
</organism>
<comment type="subunit">
    <text evidence="3 12">Component of the ribosomal small subunit (SSU) processome.</text>
</comment>
<dbReference type="eggNOG" id="KOG1837">
    <property type="taxonomic scope" value="Eukaryota"/>
</dbReference>
<dbReference type="PANTHER" id="PTHR13457">
    <property type="entry name" value="BAP28"/>
    <property type="match status" value="1"/>
</dbReference>
<keyword evidence="9 12" id="KW-0687">Ribonucleoprotein</keyword>
<protein>
    <recommendedName>
        <fullName evidence="4 12">U3 small nucleolar RNA-associated protein 10</fullName>
    </recommendedName>
</protein>
<dbReference type="HOGENOM" id="CLU_001128_3_1_1"/>
<dbReference type="InterPro" id="IPR021133">
    <property type="entry name" value="HEAT_type_2"/>
</dbReference>
<dbReference type="GO" id="GO:0030515">
    <property type="term" value="F:snoRNA binding"/>
    <property type="evidence" value="ECO:0007669"/>
    <property type="project" value="TreeGrafter"/>
</dbReference>
<dbReference type="InterPro" id="IPR040191">
    <property type="entry name" value="UTP10"/>
</dbReference>
<dbReference type="Pfam" id="PF08146">
    <property type="entry name" value="BP28CT"/>
    <property type="match status" value="1"/>
</dbReference>
<dbReference type="Pfam" id="PF02985">
    <property type="entry name" value="HEAT"/>
    <property type="match status" value="1"/>
</dbReference>
<dbReference type="InterPro" id="IPR000357">
    <property type="entry name" value="HEAT"/>
</dbReference>
<dbReference type="InterPro" id="IPR011989">
    <property type="entry name" value="ARM-like"/>
</dbReference>
<accession>R7YKF6</accession>
<comment type="similarity">
    <text evidence="2 12">Belongs to the HEATR1/UTP10 family.</text>
</comment>
<dbReference type="OMA" id="NDVMWKQ"/>
<evidence type="ECO:0000256" key="6">
    <source>
        <dbReference type="ARBA" id="ARBA00022552"/>
    </source>
</evidence>
<keyword evidence="6 12" id="KW-0698">rRNA processing</keyword>